<sequence>MEDISKLALPLIAVENIESAIGQWLDMESYLTLDRDSQEFRKINELDNPGDRVKQYLSNLDTLNDPYFKERKASKPINNLLKALDEIGNVFEGDDLKTARLRLQRMIGTAYEHMATYDELSLLEKGHPKRNHCFLTAAYYYAKSDIELGFISDNALRMSESFGGAKCPDLQAAAFQKFFNDTNFNAILVARDSVEAIAAMSQMKRSQEVKWIEIAGSKRAAMFNVNKESMPNSLSN</sequence>
<evidence type="ECO:0000313" key="2">
    <source>
        <dbReference type="Proteomes" id="UP000033869"/>
    </source>
</evidence>
<reference evidence="1 2" key="1">
    <citation type="journal article" date="2015" name="Nature">
        <title>rRNA introns, odd ribosomes, and small enigmatic genomes across a large radiation of phyla.</title>
        <authorList>
            <person name="Brown C.T."/>
            <person name="Hug L.A."/>
            <person name="Thomas B.C."/>
            <person name="Sharon I."/>
            <person name="Castelle C.J."/>
            <person name="Singh A."/>
            <person name="Wilkins M.J."/>
            <person name="Williams K.H."/>
            <person name="Banfield J.F."/>
        </authorList>
    </citation>
    <scope>NUCLEOTIDE SEQUENCE [LARGE SCALE GENOMIC DNA]</scope>
</reference>
<name>A0A0G0W8Z6_UNCC2</name>
<evidence type="ECO:0000313" key="1">
    <source>
        <dbReference type="EMBL" id="KKS08532.1"/>
    </source>
</evidence>
<dbReference type="EMBL" id="LCBL01000010">
    <property type="protein sequence ID" value="KKS08532.1"/>
    <property type="molecule type" value="Genomic_DNA"/>
</dbReference>
<dbReference type="AlphaFoldDB" id="A0A0G0W8Z6"/>
<protein>
    <submittedName>
        <fullName evidence="1">Uncharacterized protein</fullName>
    </submittedName>
</protein>
<gene>
    <name evidence="1" type="ORF">UU65_C0010G0004</name>
</gene>
<accession>A0A0G0W8Z6</accession>
<dbReference type="Proteomes" id="UP000033869">
    <property type="component" value="Unassembled WGS sequence"/>
</dbReference>
<proteinExistence type="predicted"/>
<comment type="caution">
    <text evidence="1">The sequence shown here is derived from an EMBL/GenBank/DDBJ whole genome shotgun (WGS) entry which is preliminary data.</text>
</comment>
<organism evidence="1 2">
    <name type="scientific">candidate division CPR2 bacterium GW2011_GWC1_41_48</name>
    <dbReference type="NCBI Taxonomy" id="1618344"/>
    <lineage>
        <taxon>Bacteria</taxon>
        <taxon>Bacteria division CPR2</taxon>
    </lineage>
</organism>